<dbReference type="InterPro" id="IPR001095">
    <property type="entry name" value="Acetyl_CoA_COase_a_su"/>
</dbReference>
<keyword evidence="7 10" id="KW-0443">Lipid metabolism</keyword>
<feature type="domain" description="CoA carboxyltransferase C-terminal" evidence="11">
    <location>
        <begin position="31"/>
        <end position="292"/>
    </location>
</feature>
<dbReference type="RefSeq" id="WP_129353676.1">
    <property type="nucleotide sequence ID" value="NZ_CP012670.1"/>
</dbReference>
<dbReference type="GO" id="GO:0009317">
    <property type="term" value="C:acetyl-CoA carboxylase complex"/>
    <property type="evidence" value="ECO:0007669"/>
    <property type="project" value="InterPro"/>
</dbReference>
<dbReference type="Proteomes" id="UP000295781">
    <property type="component" value="Chromosome"/>
</dbReference>
<keyword evidence="8 10" id="KW-0275">Fatty acid biosynthesis</keyword>
<evidence type="ECO:0000256" key="2">
    <source>
        <dbReference type="ARBA" id="ARBA00022516"/>
    </source>
</evidence>
<evidence type="ECO:0000256" key="3">
    <source>
        <dbReference type="ARBA" id="ARBA00022679"/>
    </source>
</evidence>
<comment type="subcellular location">
    <subcellularLocation>
        <location evidence="10">Cytoplasm</location>
    </subcellularLocation>
</comment>
<evidence type="ECO:0000256" key="6">
    <source>
        <dbReference type="ARBA" id="ARBA00022840"/>
    </source>
</evidence>
<evidence type="ECO:0000256" key="8">
    <source>
        <dbReference type="ARBA" id="ARBA00023160"/>
    </source>
</evidence>
<keyword evidence="2 10" id="KW-0444">Lipid biosynthesis</keyword>
<proteinExistence type="inferred from homology"/>
<dbReference type="GO" id="GO:2001295">
    <property type="term" value="P:malonyl-CoA biosynthetic process"/>
    <property type="evidence" value="ECO:0007669"/>
    <property type="project" value="UniProtKB-UniRule"/>
</dbReference>
<dbReference type="InterPro" id="IPR011763">
    <property type="entry name" value="COA_CT_C"/>
</dbReference>
<comment type="catalytic activity">
    <reaction evidence="9 10">
        <text>N(6)-carboxybiotinyl-L-lysyl-[protein] + acetyl-CoA = N(6)-biotinyl-L-lysyl-[protein] + malonyl-CoA</text>
        <dbReference type="Rhea" id="RHEA:54728"/>
        <dbReference type="Rhea" id="RHEA-COMP:10505"/>
        <dbReference type="Rhea" id="RHEA-COMP:10506"/>
        <dbReference type="ChEBI" id="CHEBI:57288"/>
        <dbReference type="ChEBI" id="CHEBI:57384"/>
        <dbReference type="ChEBI" id="CHEBI:83144"/>
        <dbReference type="ChEBI" id="CHEBI:83145"/>
        <dbReference type="EC" id="2.1.3.15"/>
    </reaction>
</comment>
<dbReference type="NCBIfam" id="NF041504">
    <property type="entry name" value="AccA_sub"/>
    <property type="match status" value="1"/>
</dbReference>
<evidence type="ECO:0000256" key="10">
    <source>
        <dbReference type="HAMAP-Rule" id="MF_00823"/>
    </source>
</evidence>
<dbReference type="NCBIfam" id="NF004344">
    <property type="entry name" value="PRK05724.1"/>
    <property type="match status" value="1"/>
</dbReference>
<evidence type="ECO:0000313" key="13">
    <source>
        <dbReference type="Proteomes" id="UP000295781"/>
    </source>
</evidence>
<keyword evidence="5 10" id="KW-0276">Fatty acid metabolism</keyword>
<dbReference type="NCBIfam" id="TIGR00513">
    <property type="entry name" value="accA"/>
    <property type="match status" value="1"/>
</dbReference>
<dbReference type="SUPFAM" id="SSF52096">
    <property type="entry name" value="ClpP/crotonase"/>
    <property type="match status" value="1"/>
</dbReference>
<accession>A0A4P2Q9G4</accession>
<evidence type="ECO:0000256" key="1">
    <source>
        <dbReference type="ARBA" id="ARBA00004956"/>
    </source>
</evidence>
<keyword evidence="4 10" id="KW-0547">Nucleotide-binding</keyword>
<dbReference type="HAMAP" id="MF_00823">
    <property type="entry name" value="AcetylCoA_CT_alpha"/>
    <property type="match status" value="1"/>
</dbReference>
<keyword evidence="10" id="KW-0963">Cytoplasm</keyword>
<dbReference type="UniPathway" id="UPA00655">
    <property type="reaction ID" value="UER00711"/>
</dbReference>
<evidence type="ECO:0000256" key="4">
    <source>
        <dbReference type="ARBA" id="ARBA00022741"/>
    </source>
</evidence>
<dbReference type="Gene3D" id="3.90.226.10">
    <property type="entry name" value="2-enoyl-CoA Hydratase, Chain A, domain 1"/>
    <property type="match status" value="1"/>
</dbReference>
<keyword evidence="3 10" id="KW-0808">Transferase</keyword>
<dbReference type="InterPro" id="IPR029045">
    <property type="entry name" value="ClpP/crotonase-like_dom_sf"/>
</dbReference>
<comment type="subunit">
    <text evidence="10">Acetyl-CoA carboxylase is a heterohexamer composed of biotin carboxyl carrier protein (AccB), biotin carboxylase (AccC) and two subunits each of ACCase subunit alpha (AccA) and ACCase subunit beta (AccD).</text>
</comment>
<reference evidence="12 13" key="1">
    <citation type="submission" date="2015-09" db="EMBL/GenBank/DDBJ databases">
        <title>Sorangium comparison.</title>
        <authorList>
            <person name="Zaburannyi N."/>
            <person name="Bunk B."/>
            <person name="Overmann J."/>
            <person name="Mueller R."/>
        </authorList>
    </citation>
    <scope>NUCLEOTIDE SEQUENCE [LARGE SCALE GENOMIC DNA]</scope>
    <source>
        <strain evidence="12 13">So ceGT47</strain>
    </source>
</reference>
<dbReference type="PANTHER" id="PTHR42853:SF3">
    <property type="entry name" value="ACETYL-COENZYME A CARBOXYLASE CARBOXYL TRANSFERASE SUBUNIT ALPHA, CHLOROPLASTIC"/>
    <property type="match status" value="1"/>
</dbReference>
<dbReference type="EC" id="2.1.3.15" evidence="10"/>
<name>A0A4P2Q9G4_SORCE</name>
<dbReference type="PANTHER" id="PTHR42853">
    <property type="entry name" value="ACETYL-COENZYME A CARBOXYLASE CARBOXYL TRANSFERASE SUBUNIT ALPHA"/>
    <property type="match status" value="1"/>
</dbReference>
<dbReference type="GO" id="GO:0006633">
    <property type="term" value="P:fatty acid biosynthetic process"/>
    <property type="evidence" value="ECO:0007669"/>
    <property type="project" value="UniProtKB-KW"/>
</dbReference>
<dbReference type="Pfam" id="PF03255">
    <property type="entry name" value="ACCA"/>
    <property type="match status" value="1"/>
</dbReference>
<dbReference type="PRINTS" id="PR01069">
    <property type="entry name" value="ACCCTRFRASEA"/>
</dbReference>
<evidence type="ECO:0000259" key="11">
    <source>
        <dbReference type="PROSITE" id="PS50989"/>
    </source>
</evidence>
<comment type="pathway">
    <text evidence="1 10">Lipid metabolism; malonyl-CoA biosynthesis; malonyl-CoA from acetyl-CoA: step 1/1.</text>
</comment>
<dbReference type="PROSITE" id="PS50989">
    <property type="entry name" value="COA_CT_CTER"/>
    <property type="match status" value="1"/>
</dbReference>
<gene>
    <name evidence="10" type="primary">accA</name>
    <name evidence="12" type="ORF">SOCEGT47_067810</name>
</gene>
<protein>
    <recommendedName>
        <fullName evidence="10">Acetyl-coenzyme A carboxylase carboxyl transferase subunit alpha</fullName>
        <shortName evidence="10">ACCase subunit alpha</shortName>
        <shortName evidence="10">Acetyl-CoA carboxylase carboxyltransferase subunit alpha</shortName>
        <ecNumber evidence="10">2.1.3.15</ecNumber>
    </recommendedName>
</protein>
<dbReference type="GO" id="GO:0005524">
    <property type="term" value="F:ATP binding"/>
    <property type="evidence" value="ECO:0007669"/>
    <property type="project" value="UniProtKB-KW"/>
</dbReference>
<comment type="function">
    <text evidence="10">Component of the acetyl coenzyme A carboxylase (ACC) complex. First, biotin carboxylase catalyzes the carboxylation of biotin on its carrier protein (BCCP) and then the CO(2) group is transferred by the carboxyltransferase to acetyl-CoA to form malonyl-CoA.</text>
</comment>
<comment type="similarity">
    <text evidence="10">Belongs to the AccA family.</text>
</comment>
<dbReference type="AlphaFoldDB" id="A0A4P2Q9G4"/>
<keyword evidence="6 10" id="KW-0067">ATP-binding</keyword>
<evidence type="ECO:0000256" key="5">
    <source>
        <dbReference type="ARBA" id="ARBA00022832"/>
    </source>
</evidence>
<evidence type="ECO:0000313" key="12">
    <source>
        <dbReference type="EMBL" id="AUX26220.1"/>
    </source>
</evidence>
<sequence>MAASILPFEKPVAELIEKVRELRALAAADPRFEPELAQLEDNTGRLAREIFAGLTPMQKVLLSRHANRPYTLDYVKRLFTDWVELKGDRRFADDASIVGGLATYHGRSVVVVGHQKGRGAKENVKRNFGMPHPEGYRKAIRLYEMADRFGLPILTFIDTMGAYPGIGAEERGQSEAIGAALASMARVGVPIVATVIGEGGSGGALALGVANRVLVLEFSCYSVISPEGCAAILWKDGARADEAAARLKITAPDLLQLGVVDAIVEEPTGGAHQDHDAAAALLDKALWSTLTSLDGLGPEELVDDRYRRFRGLGSFIG</sequence>
<evidence type="ECO:0000256" key="9">
    <source>
        <dbReference type="ARBA" id="ARBA00049152"/>
    </source>
</evidence>
<evidence type="ECO:0000256" key="7">
    <source>
        <dbReference type="ARBA" id="ARBA00023098"/>
    </source>
</evidence>
<dbReference type="OrthoDB" id="9808023at2"/>
<dbReference type="EMBL" id="CP012670">
    <property type="protein sequence ID" value="AUX26220.1"/>
    <property type="molecule type" value="Genomic_DNA"/>
</dbReference>
<dbReference type="GO" id="GO:0003989">
    <property type="term" value="F:acetyl-CoA carboxylase activity"/>
    <property type="evidence" value="ECO:0007669"/>
    <property type="project" value="InterPro"/>
</dbReference>
<dbReference type="GO" id="GO:0016743">
    <property type="term" value="F:carboxyl- or carbamoyltransferase activity"/>
    <property type="evidence" value="ECO:0007669"/>
    <property type="project" value="UniProtKB-UniRule"/>
</dbReference>
<organism evidence="12 13">
    <name type="scientific">Sorangium cellulosum</name>
    <name type="common">Polyangium cellulosum</name>
    <dbReference type="NCBI Taxonomy" id="56"/>
    <lineage>
        <taxon>Bacteria</taxon>
        <taxon>Pseudomonadati</taxon>
        <taxon>Myxococcota</taxon>
        <taxon>Polyangia</taxon>
        <taxon>Polyangiales</taxon>
        <taxon>Polyangiaceae</taxon>
        <taxon>Sorangium</taxon>
    </lineage>
</organism>